<keyword evidence="3" id="KW-1185">Reference proteome</keyword>
<sequence>MNIRGVVLLWLLANTLSVAQKQANHWYFGQNAGLRFDVNCQPIALQDGQMSSDYGSAVMSDAQTGQLLFYTDSYRIWNRQHQLMPHGQLTDYAGRGALSQGSLFVPVPGQPSQYYFFHLVETNRTNTGPADFARLTYSIIDMGLDEGRGDVVTAKKDSTLAQGLAGRLTAIPHQNGYDYWVLTHQYNTDAFLIYPVTAQGIGPADTLRIGSVYQGQAVYGMLKASPDGHKVASSSMTTQPHAFDLFDFNPATGRLTNYVNLGDLRLQYGVSFSPDNSKLYLTTQQVLRPSQPNQGVEYIRQYDLRSADPKTIIGSGRSIIDQNPLTNFPTTNLSQRQGFYAASLQLGPDGRLYCVADYSNPVASDPCSNCSQHILVINRPNEPGFACNVQLQTAELGVGRVGDANDLPNFMQHYFNGLLPLDCAFDQDDGCTGQNIKLFPNPVQDQAELLITDLCYKPYQLRILNVVGQVLSAYWVTTARSQVFNFGHLAAGHYVAELRFANRTLIKRFVKL</sequence>
<feature type="chain" id="PRO_5029700827" evidence="1">
    <location>
        <begin position="20"/>
        <end position="512"/>
    </location>
</feature>
<dbReference type="NCBIfam" id="TIGR04183">
    <property type="entry name" value="Por_Secre_tail"/>
    <property type="match status" value="1"/>
</dbReference>
<reference evidence="2 3" key="1">
    <citation type="submission" date="2019-12" db="EMBL/GenBank/DDBJ databases">
        <title>Spirosoma sp. HMF4905 genome sequencing and assembly.</title>
        <authorList>
            <person name="Kang H."/>
            <person name="Cha I."/>
            <person name="Kim H."/>
            <person name="Joh K."/>
        </authorList>
    </citation>
    <scope>NUCLEOTIDE SEQUENCE [LARGE SCALE GENOMIC DNA]</scope>
    <source>
        <strain evidence="2 3">HMF4905</strain>
    </source>
</reference>
<proteinExistence type="predicted"/>
<dbReference type="Proteomes" id="UP000436006">
    <property type="component" value="Unassembled WGS sequence"/>
</dbReference>
<evidence type="ECO:0000313" key="3">
    <source>
        <dbReference type="Proteomes" id="UP000436006"/>
    </source>
</evidence>
<comment type="caution">
    <text evidence="2">The sequence shown here is derived from an EMBL/GenBank/DDBJ whole genome shotgun (WGS) entry which is preliminary data.</text>
</comment>
<keyword evidence="1" id="KW-0732">Signal</keyword>
<dbReference type="AlphaFoldDB" id="A0A7K1SHJ0"/>
<dbReference type="SUPFAM" id="SSF82171">
    <property type="entry name" value="DPP6 N-terminal domain-like"/>
    <property type="match status" value="1"/>
</dbReference>
<accession>A0A7K1SHJ0</accession>
<gene>
    <name evidence="2" type="ORF">GO755_24695</name>
</gene>
<organism evidence="2 3">
    <name type="scientific">Spirosoma arboris</name>
    <dbReference type="NCBI Taxonomy" id="2682092"/>
    <lineage>
        <taxon>Bacteria</taxon>
        <taxon>Pseudomonadati</taxon>
        <taxon>Bacteroidota</taxon>
        <taxon>Cytophagia</taxon>
        <taxon>Cytophagales</taxon>
        <taxon>Cytophagaceae</taxon>
        <taxon>Spirosoma</taxon>
    </lineage>
</organism>
<protein>
    <submittedName>
        <fullName evidence="2">T9SS type A sorting domain-containing protein</fullName>
    </submittedName>
</protein>
<feature type="signal peptide" evidence="1">
    <location>
        <begin position="1"/>
        <end position="19"/>
    </location>
</feature>
<name>A0A7K1SHJ0_9BACT</name>
<evidence type="ECO:0000313" key="2">
    <source>
        <dbReference type="EMBL" id="MVM33262.1"/>
    </source>
</evidence>
<evidence type="ECO:0000256" key="1">
    <source>
        <dbReference type="SAM" id="SignalP"/>
    </source>
</evidence>
<dbReference type="RefSeq" id="WP_157587978.1">
    <property type="nucleotide sequence ID" value="NZ_WPIN01000010.1"/>
</dbReference>
<dbReference type="InterPro" id="IPR026444">
    <property type="entry name" value="Secre_tail"/>
</dbReference>
<dbReference type="EMBL" id="WPIN01000010">
    <property type="protein sequence ID" value="MVM33262.1"/>
    <property type="molecule type" value="Genomic_DNA"/>
</dbReference>